<evidence type="ECO:0000313" key="10">
    <source>
        <dbReference type="Proteomes" id="UP001054889"/>
    </source>
</evidence>
<evidence type="ECO:0000256" key="6">
    <source>
        <dbReference type="ARBA" id="ARBA00023054"/>
    </source>
</evidence>
<protein>
    <recommendedName>
        <fullName evidence="11">Rx N-terminal domain-containing protein</fullName>
    </recommendedName>
</protein>
<dbReference type="InterPro" id="IPR044974">
    <property type="entry name" value="Disease_R_plants"/>
</dbReference>
<dbReference type="InterPro" id="IPR032675">
    <property type="entry name" value="LRR_dom_sf"/>
</dbReference>
<feature type="domain" description="Disease resistance R13L4/SHOC-2-like LRR" evidence="8">
    <location>
        <begin position="150"/>
        <end position="341"/>
    </location>
</feature>
<evidence type="ECO:0000256" key="3">
    <source>
        <dbReference type="ARBA" id="ARBA00022737"/>
    </source>
</evidence>
<keyword evidence="5" id="KW-0611">Plant defense</keyword>
<dbReference type="AlphaFoldDB" id="A0AAV5D4E4"/>
<dbReference type="Gene3D" id="1.20.5.4130">
    <property type="match status" value="1"/>
</dbReference>
<evidence type="ECO:0000259" key="7">
    <source>
        <dbReference type="Pfam" id="PF18052"/>
    </source>
</evidence>
<feature type="domain" description="Disease resistance N-terminal" evidence="7">
    <location>
        <begin position="3"/>
        <end position="57"/>
    </location>
</feature>
<organism evidence="9 10">
    <name type="scientific">Eleusine coracana subsp. coracana</name>
    <dbReference type="NCBI Taxonomy" id="191504"/>
    <lineage>
        <taxon>Eukaryota</taxon>
        <taxon>Viridiplantae</taxon>
        <taxon>Streptophyta</taxon>
        <taxon>Embryophyta</taxon>
        <taxon>Tracheophyta</taxon>
        <taxon>Spermatophyta</taxon>
        <taxon>Magnoliopsida</taxon>
        <taxon>Liliopsida</taxon>
        <taxon>Poales</taxon>
        <taxon>Poaceae</taxon>
        <taxon>PACMAD clade</taxon>
        <taxon>Chloridoideae</taxon>
        <taxon>Cynodonteae</taxon>
        <taxon>Eleusininae</taxon>
        <taxon>Eleusine</taxon>
    </lineage>
</organism>
<accession>A0AAV5D4E4</accession>
<evidence type="ECO:0000259" key="8">
    <source>
        <dbReference type="Pfam" id="PF23598"/>
    </source>
</evidence>
<comment type="caution">
    <text evidence="9">The sequence shown here is derived from an EMBL/GenBank/DDBJ whole genome shotgun (WGS) entry which is preliminary data.</text>
</comment>
<reference evidence="9" key="1">
    <citation type="journal article" date="2018" name="DNA Res.">
        <title>Multiple hybrid de novo genome assembly of finger millet, an orphan allotetraploid crop.</title>
        <authorList>
            <person name="Hatakeyama M."/>
            <person name="Aluri S."/>
            <person name="Balachadran M.T."/>
            <person name="Sivarajan S.R."/>
            <person name="Patrignani A."/>
            <person name="Gruter S."/>
            <person name="Poveda L."/>
            <person name="Shimizu-Inatsugi R."/>
            <person name="Baeten J."/>
            <person name="Francoijs K.J."/>
            <person name="Nataraja K.N."/>
            <person name="Reddy Y.A.N."/>
            <person name="Phadnis S."/>
            <person name="Ravikumar R.L."/>
            <person name="Schlapbach R."/>
            <person name="Sreeman S.M."/>
            <person name="Shimizu K.K."/>
        </authorList>
    </citation>
    <scope>NUCLEOTIDE SEQUENCE</scope>
</reference>
<evidence type="ECO:0000256" key="4">
    <source>
        <dbReference type="ARBA" id="ARBA00022741"/>
    </source>
</evidence>
<evidence type="ECO:0000256" key="1">
    <source>
        <dbReference type="ARBA" id="ARBA00008894"/>
    </source>
</evidence>
<dbReference type="PANTHER" id="PTHR23155">
    <property type="entry name" value="DISEASE RESISTANCE PROTEIN RP"/>
    <property type="match status" value="1"/>
</dbReference>
<dbReference type="PANTHER" id="PTHR23155:SF1181">
    <property type="entry name" value="OS08G0170200 PROTEIN"/>
    <property type="match status" value="1"/>
</dbReference>
<dbReference type="InterPro" id="IPR041118">
    <property type="entry name" value="Rx_N"/>
</dbReference>
<proteinExistence type="inferred from homology"/>
<evidence type="ECO:0000256" key="2">
    <source>
        <dbReference type="ARBA" id="ARBA00022614"/>
    </source>
</evidence>
<keyword evidence="2" id="KW-0433">Leucine-rich repeat</keyword>
<dbReference type="InterPro" id="IPR055414">
    <property type="entry name" value="LRR_R13L4/SHOC2-like"/>
</dbReference>
<name>A0AAV5D4E4_ELECO</name>
<dbReference type="Gene3D" id="3.80.10.10">
    <property type="entry name" value="Ribonuclease Inhibitor"/>
    <property type="match status" value="1"/>
</dbReference>
<sequence>MHAALCKVANVPPEELDEPPVKLWARDIRELSYDIEDILDCFLVRVEGHEARDPNRFKRAAKKIRKLFTKCRSMIQLVELRVGEDIVHDCRVHDMVLDLLRVKSQEENFVTIVSAQDNEGISSPSRVRRLAHQNRMLAQAHQDAQANLPHVRTFIATNCRSDDMLSFTSFQLLRVLALEDRSGGVRICLENVQNLLHLRYLGLRVSNCELPEGLGPLKFLQTLYLEFTPVKELPSSLGMLTQLICLHVLNSPAGGVIVPNGVIEKLTSLEYLHIEVQKDTIGQFVKDLGKLHELRVVEIHFWMGILRKVADKSMESDLVESLGNRCKIRHLRLEGHCAQSQIKLSGMQQCSHNCFDIWM</sequence>
<dbReference type="EMBL" id="BQKI01000011">
    <property type="protein sequence ID" value="GJN05166.1"/>
    <property type="molecule type" value="Genomic_DNA"/>
</dbReference>
<keyword evidence="3" id="KW-0677">Repeat</keyword>
<dbReference type="SUPFAM" id="SSF52058">
    <property type="entry name" value="L domain-like"/>
    <property type="match status" value="1"/>
</dbReference>
<evidence type="ECO:0000256" key="5">
    <source>
        <dbReference type="ARBA" id="ARBA00022821"/>
    </source>
</evidence>
<dbReference type="GO" id="GO:0000166">
    <property type="term" value="F:nucleotide binding"/>
    <property type="evidence" value="ECO:0007669"/>
    <property type="project" value="UniProtKB-KW"/>
</dbReference>
<reference evidence="9" key="2">
    <citation type="submission" date="2021-12" db="EMBL/GenBank/DDBJ databases">
        <title>Resequencing data analysis of finger millet.</title>
        <authorList>
            <person name="Hatakeyama M."/>
            <person name="Aluri S."/>
            <person name="Balachadran M.T."/>
            <person name="Sivarajan S.R."/>
            <person name="Poveda L."/>
            <person name="Shimizu-Inatsugi R."/>
            <person name="Schlapbach R."/>
            <person name="Sreeman S.M."/>
            <person name="Shimizu K.K."/>
        </authorList>
    </citation>
    <scope>NUCLEOTIDE SEQUENCE</scope>
</reference>
<gene>
    <name evidence="9" type="primary">ga22774</name>
    <name evidence="9" type="ORF">PR202_ga22774</name>
</gene>
<evidence type="ECO:0000313" key="9">
    <source>
        <dbReference type="EMBL" id="GJN05166.1"/>
    </source>
</evidence>
<keyword evidence="10" id="KW-1185">Reference proteome</keyword>
<comment type="similarity">
    <text evidence="1">Belongs to the disease resistance NB-LRR family.</text>
</comment>
<keyword evidence="4" id="KW-0547">Nucleotide-binding</keyword>
<dbReference type="Pfam" id="PF23598">
    <property type="entry name" value="LRR_14"/>
    <property type="match status" value="1"/>
</dbReference>
<dbReference type="Pfam" id="PF18052">
    <property type="entry name" value="Rx_N"/>
    <property type="match status" value="1"/>
</dbReference>
<keyword evidence="6" id="KW-0175">Coiled coil</keyword>
<dbReference type="GO" id="GO:0098542">
    <property type="term" value="P:defense response to other organism"/>
    <property type="evidence" value="ECO:0007669"/>
    <property type="project" value="TreeGrafter"/>
</dbReference>
<dbReference type="Proteomes" id="UP001054889">
    <property type="component" value="Unassembled WGS sequence"/>
</dbReference>
<evidence type="ECO:0008006" key="11">
    <source>
        <dbReference type="Google" id="ProtNLM"/>
    </source>
</evidence>